<dbReference type="AlphaFoldDB" id="A0A8H3BF13"/>
<proteinExistence type="predicted"/>
<evidence type="ECO:0000313" key="3">
    <source>
        <dbReference type="Proteomes" id="UP000663850"/>
    </source>
</evidence>
<protein>
    <submittedName>
        <fullName evidence="2">Uncharacterized protein</fullName>
    </submittedName>
</protein>
<feature type="coiled-coil region" evidence="1">
    <location>
        <begin position="28"/>
        <end position="55"/>
    </location>
</feature>
<name>A0A8H3BF13_9AGAM</name>
<gene>
    <name evidence="2" type="ORF">RDB_LOCUS45786</name>
</gene>
<organism evidence="2 3">
    <name type="scientific">Rhizoctonia solani</name>
    <dbReference type="NCBI Taxonomy" id="456999"/>
    <lineage>
        <taxon>Eukaryota</taxon>
        <taxon>Fungi</taxon>
        <taxon>Dikarya</taxon>
        <taxon>Basidiomycota</taxon>
        <taxon>Agaricomycotina</taxon>
        <taxon>Agaricomycetes</taxon>
        <taxon>Cantharellales</taxon>
        <taxon>Ceratobasidiaceae</taxon>
        <taxon>Rhizoctonia</taxon>
    </lineage>
</organism>
<dbReference type="EMBL" id="CAJMWZ010002469">
    <property type="protein sequence ID" value="CAE6456073.1"/>
    <property type="molecule type" value="Genomic_DNA"/>
</dbReference>
<accession>A0A8H3BF13</accession>
<evidence type="ECO:0000256" key="1">
    <source>
        <dbReference type="SAM" id="Coils"/>
    </source>
</evidence>
<sequence length="152" mass="17578">MPAASMPTPIPSGKLSSVSYIDPREKELRILREVADDMKREAEEAEARLVQAESNFLEFIAAMEETYEDDAEGLAWFRLHHEEDKVVDLRIALAEAQTNFKAKAYKYEEEIEDLRRQIHAVDVRLEEMKKKAAKVDRENAIQTMEKVLGKRK</sequence>
<comment type="caution">
    <text evidence="2">The sequence shown here is derived from an EMBL/GenBank/DDBJ whole genome shotgun (WGS) entry which is preliminary data.</text>
</comment>
<feature type="coiled-coil region" evidence="1">
    <location>
        <begin position="79"/>
        <end position="145"/>
    </location>
</feature>
<evidence type="ECO:0000313" key="2">
    <source>
        <dbReference type="EMBL" id="CAE6456073.1"/>
    </source>
</evidence>
<dbReference type="Proteomes" id="UP000663850">
    <property type="component" value="Unassembled WGS sequence"/>
</dbReference>
<keyword evidence="1" id="KW-0175">Coiled coil</keyword>
<reference evidence="2" key="1">
    <citation type="submission" date="2021-01" db="EMBL/GenBank/DDBJ databases">
        <authorList>
            <person name="Kaushik A."/>
        </authorList>
    </citation>
    <scope>NUCLEOTIDE SEQUENCE</scope>
    <source>
        <strain evidence="2">Type strain: AG8-Rh-89/</strain>
    </source>
</reference>